<keyword evidence="2" id="KW-1185">Reference proteome</keyword>
<sequence length="327" mass="36678">MMESTFAPMSSICVLYIASSYSSTGPLSSSTQTVCSILASRARLGRDRREWMNAALCDSKPCTYLVPIQVADALVCAVVPPSPRSHISFQDYCAIKWNTYPPRRQSPSYPSRCSSLPVDDFMARYQEMPQPPSPTLQGNGSVRTVDLAYFATRWPDAHQQRLTVTQSHATVCSSCSPTPSAKTYKTMFQRARQRTYLFRPLDLSSFVRLGIGQSIGLRHIPAIIRHTACAVNQAYTSEFLSVTHLLARHHVRPCSLSFILLMHPNATSNRTPASLIYSRRFRSRSDKIIALAMHACSVLGTHVHICMYAYIHVFALSYIHTFIHVHM</sequence>
<dbReference type="AlphaFoldDB" id="A0A9W4UHB4"/>
<evidence type="ECO:0000313" key="2">
    <source>
        <dbReference type="Proteomes" id="UP001152607"/>
    </source>
</evidence>
<accession>A0A9W4UHB4</accession>
<gene>
    <name evidence="1" type="ORF">PDIGIT_LOCUS9636</name>
</gene>
<dbReference type="EMBL" id="CAOQHR010000006">
    <property type="protein sequence ID" value="CAI6336533.1"/>
    <property type="molecule type" value="Genomic_DNA"/>
</dbReference>
<dbReference type="Proteomes" id="UP001152607">
    <property type="component" value="Unassembled WGS sequence"/>
</dbReference>
<organism evidence="1 2">
    <name type="scientific">Periconia digitata</name>
    <dbReference type="NCBI Taxonomy" id="1303443"/>
    <lineage>
        <taxon>Eukaryota</taxon>
        <taxon>Fungi</taxon>
        <taxon>Dikarya</taxon>
        <taxon>Ascomycota</taxon>
        <taxon>Pezizomycotina</taxon>
        <taxon>Dothideomycetes</taxon>
        <taxon>Pleosporomycetidae</taxon>
        <taxon>Pleosporales</taxon>
        <taxon>Massarineae</taxon>
        <taxon>Periconiaceae</taxon>
        <taxon>Periconia</taxon>
    </lineage>
</organism>
<reference evidence="1" key="1">
    <citation type="submission" date="2023-01" db="EMBL/GenBank/DDBJ databases">
        <authorList>
            <person name="Van Ghelder C."/>
            <person name="Rancurel C."/>
        </authorList>
    </citation>
    <scope>NUCLEOTIDE SEQUENCE</scope>
    <source>
        <strain evidence="1">CNCM I-4278</strain>
    </source>
</reference>
<proteinExistence type="predicted"/>
<protein>
    <submittedName>
        <fullName evidence="1">Uncharacterized protein</fullName>
    </submittedName>
</protein>
<evidence type="ECO:0000313" key="1">
    <source>
        <dbReference type="EMBL" id="CAI6336533.1"/>
    </source>
</evidence>
<comment type="caution">
    <text evidence="1">The sequence shown here is derived from an EMBL/GenBank/DDBJ whole genome shotgun (WGS) entry which is preliminary data.</text>
</comment>
<name>A0A9W4UHB4_9PLEO</name>